<evidence type="ECO:0000313" key="1">
    <source>
        <dbReference type="EMBL" id="MEJ8305103.1"/>
    </source>
</evidence>
<keyword evidence="2" id="KW-1185">Reference proteome</keyword>
<keyword evidence="1" id="KW-0067">ATP-binding</keyword>
<reference evidence="1" key="1">
    <citation type="submission" date="2024-03" db="EMBL/GenBank/DDBJ databases">
        <title>Whole genome sequecning of epiphytes from Marcgravia umbellata leaves.</title>
        <authorList>
            <person name="Kumar G."/>
            <person name="Savka M.A."/>
        </authorList>
    </citation>
    <scope>NUCLEOTIDE SEQUENCE</scope>
    <source>
        <strain evidence="1">RIT_BL5</strain>
    </source>
</reference>
<dbReference type="EMBL" id="JBBKAR010000037">
    <property type="protein sequence ID" value="MEJ8305103.1"/>
    <property type="molecule type" value="Genomic_DNA"/>
</dbReference>
<protein>
    <submittedName>
        <fullName evidence="1">ABC transporter ATP-binding protein</fullName>
    </submittedName>
</protein>
<keyword evidence="1" id="KW-0547">Nucleotide-binding</keyword>
<sequence length="315" mass="34116">MKSVIELKNISKTFRGKKAVDGVSFAIEKGTVTALLGPNGAGKTTAMSMMLGLLEPSEGSVNLLGGSPGDRDIRDRIGVMLQEVAVMDGLKAGELIDLFRSYYSRPADRDYLIGLSGLSPADLKRVAQKMSGGQKRSLGFALAMAGNPDVLFFDEPTVGLDTGARRRFWNEVRQLAKLGKTVLFSTHYLEEADSEADRILLFDQGKLAADGTPEEIKRALVKRSVSFLPETAENDCLKRAEGLLAVRPADKASVTESNGRIVVTAEDTDAVLRVLIESGLGIRDIRVDVGRLDAAFEQLTRNREANTLSETQEAI</sequence>
<gene>
    <name evidence="1" type="ORF">WKI47_14445</name>
</gene>
<evidence type="ECO:0000313" key="2">
    <source>
        <dbReference type="Proteomes" id="UP001380953"/>
    </source>
</evidence>
<comment type="caution">
    <text evidence="1">The sequence shown here is derived from an EMBL/GenBank/DDBJ whole genome shotgun (WGS) entry which is preliminary data.</text>
</comment>
<name>A0ACC6PE89_9BACL</name>
<proteinExistence type="predicted"/>
<organism evidence="1 2">
    <name type="scientific">Saccharibacillus sacchari</name>
    <dbReference type="NCBI Taxonomy" id="456493"/>
    <lineage>
        <taxon>Bacteria</taxon>
        <taxon>Bacillati</taxon>
        <taxon>Bacillota</taxon>
        <taxon>Bacilli</taxon>
        <taxon>Bacillales</taxon>
        <taxon>Paenibacillaceae</taxon>
        <taxon>Saccharibacillus</taxon>
    </lineage>
</organism>
<accession>A0ACC6PE89</accession>
<dbReference type="Proteomes" id="UP001380953">
    <property type="component" value="Unassembled WGS sequence"/>
</dbReference>